<reference evidence="2" key="1">
    <citation type="journal article" date="2023" name="G3 (Bethesda)">
        <title>Genome assembly and association tests identify interacting loci associated with vigor, precocity, and sex in interspecific pistachio rootstocks.</title>
        <authorList>
            <person name="Palmer W."/>
            <person name="Jacygrad E."/>
            <person name="Sagayaradj S."/>
            <person name="Cavanaugh K."/>
            <person name="Han R."/>
            <person name="Bertier L."/>
            <person name="Beede B."/>
            <person name="Kafkas S."/>
            <person name="Golino D."/>
            <person name="Preece J."/>
            <person name="Michelmore R."/>
        </authorList>
    </citation>
    <scope>NUCLEOTIDE SEQUENCE [LARGE SCALE GENOMIC DNA]</scope>
</reference>
<name>A0ACC1ANB2_9ROSI</name>
<dbReference type="EMBL" id="CM047905">
    <property type="protein sequence ID" value="KAJ0088179.1"/>
    <property type="molecule type" value="Genomic_DNA"/>
</dbReference>
<evidence type="ECO:0000313" key="2">
    <source>
        <dbReference type="Proteomes" id="UP001164250"/>
    </source>
</evidence>
<dbReference type="Proteomes" id="UP001164250">
    <property type="component" value="Chromosome 9"/>
</dbReference>
<accession>A0ACC1ANB2</accession>
<gene>
    <name evidence="1" type="ORF">Patl1_32445</name>
</gene>
<sequence length="162" mass="18485">MFDGIDSHYFHSESRGWHWMWDSRLFNYGSWEMAFTGNYNEYFGFAAGIDVVVYLMLVNDLIHGLFPEAVTIGEDLNQTDLHYFGAQLLASFTYASVSDCSKVFLVERVIRIREVSTRSLSPPTQFVLLQKKKTDYGFRGLLQLRTGGGFGKGEPQDWGRGS</sequence>
<comment type="caution">
    <text evidence="1">The sequence shown here is derived from an EMBL/GenBank/DDBJ whole genome shotgun (WGS) entry which is preliminary data.</text>
</comment>
<keyword evidence="2" id="KW-1185">Reference proteome</keyword>
<protein>
    <submittedName>
        <fullName evidence="1">Uncharacterized protein</fullName>
    </submittedName>
</protein>
<organism evidence="1 2">
    <name type="scientific">Pistacia atlantica</name>
    <dbReference type="NCBI Taxonomy" id="434234"/>
    <lineage>
        <taxon>Eukaryota</taxon>
        <taxon>Viridiplantae</taxon>
        <taxon>Streptophyta</taxon>
        <taxon>Embryophyta</taxon>
        <taxon>Tracheophyta</taxon>
        <taxon>Spermatophyta</taxon>
        <taxon>Magnoliopsida</taxon>
        <taxon>eudicotyledons</taxon>
        <taxon>Gunneridae</taxon>
        <taxon>Pentapetalae</taxon>
        <taxon>rosids</taxon>
        <taxon>malvids</taxon>
        <taxon>Sapindales</taxon>
        <taxon>Anacardiaceae</taxon>
        <taxon>Pistacia</taxon>
    </lineage>
</organism>
<evidence type="ECO:0000313" key="1">
    <source>
        <dbReference type="EMBL" id="KAJ0088179.1"/>
    </source>
</evidence>
<proteinExistence type="predicted"/>